<dbReference type="InterPro" id="IPR036259">
    <property type="entry name" value="MFS_trans_sf"/>
</dbReference>
<name>A0A7S3JUW7_9STRA</name>
<dbReference type="InterPro" id="IPR039309">
    <property type="entry name" value="BT1"/>
</dbReference>
<feature type="transmembrane region" description="Helical" evidence="8">
    <location>
        <begin position="335"/>
        <end position="356"/>
    </location>
</feature>
<dbReference type="Pfam" id="PF03092">
    <property type="entry name" value="BT1"/>
    <property type="match status" value="1"/>
</dbReference>
<evidence type="ECO:0008006" key="10">
    <source>
        <dbReference type="Google" id="ProtNLM"/>
    </source>
</evidence>
<evidence type="ECO:0000256" key="2">
    <source>
        <dbReference type="ARBA" id="ARBA00007015"/>
    </source>
</evidence>
<feature type="compositionally biased region" description="Polar residues" evidence="7">
    <location>
        <begin position="565"/>
        <end position="583"/>
    </location>
</feature>
<feature type="compositionally biased region" description="Basic and acidic residues" evidence="7">
    <location>
        <begin position="610"/>
        <end position="624"/>
    </location>
</feature>
<keyword evidence="6 8" id="KW-0472">Membrane</keyword>
<feature type="transmembrane region" description="Helical" evidence="8">
    <location>
        <begin position="458"/>
        <end position="482"/>
    </location>
</feature>
<feature type="region of interest" description="Disordered" evidence="7">
    <location>
        <begin position="562"/>
        <end position="626"/>
    </location>
</feature>
<feature type="transmembrane region" description="Helical" evidence="8">
    <location>
        <begin position="494"/>
        <end position="514"/>
    </location>
</feature>
<evidence type="ECO:0000256" key="5">
    <source>
        <dbReference type="ARBA" id="ARBA00022989"/>
    </source>
</evidence>
<feature type="transmembrane region" description="Helical" evidence="8">
    <location>
        <begin position="534"/>
        <end position="553"/>
    </location>
</feature>
<gene>
    <name evidence="9" type="ORF">ALAG00032_LOCUS6504</name>
</gene>
<feature type="transmembrane region" description="Helical" evidence="8">
    <location>
        <begin position="395"/>
        <end position="414"/>
    </location>
</feature>
<accession>A0A7S3JUW7</accession>
<protein>
    <recommendedName>
        <fullName evidence="10">Folate/biopterin transporter</fullName>
    </recommendedName>
</protein>
<feature type="transmembrane region" description="Helical" evidence="8">
    <location>
        <begin position="426"/>
        <end position="446"/>
    </location>
</feature>
<organism evidence="9">
    <name type="scientific">Aureoumbra lagunensis</name>
    <dbReference type="NCBI Taxonomy" id="44058"/>
    <lineage>
        <taxon>Eukaryota</taxon>
        <taxon>Sar</taxon>
        <taxon>Stramenopiles</taxon>
        <taxon>Ochrophyta</taxon>
        <taxon>Pelagophyceae</taxon>
        <taxon>Pelagomonadales</taxon>
        <taxon>Aureoumbra</taxon>
    </lineage>
</organism>
<evidence type="ECO:0000256" key="4">
    <source>
        <dbReference type="ARBA" id="ARBA00022692"/>
    </source>
</evidence>
<feature type="transmembrane region" description="Helical" evidence="8">
    <location>
        <begin position="192"/>
        <end position="211"/>
    </location>
</feature>
<feature type="transmembrane region" description="Helical" evidence="8">
    <location>
        <begin position="278"/>
        <end position="300"/>
    </location>
</feature>
<dbReference type="GO" id="GO:0016020">
    <property type="term" value="C:membrane"/>
    <property type="evidence" value="ECO:0007669"/>
    <property type="project" value="UniProtKB-SubCell"/>
</dbReference>
<dbReference type="SUPFAM" id="SSF103473">
    <property type="entry name" value="MFS general substrate transporter"/>
    <property type="match status" value="1"/>
</dbReference>
<sequence>MFVFIPIAAIKSYFSRLINSFGWKYVAIIICIYGLNQGVGEAVLFTAQRYYYFDVLKTSAKRYTQISGFTNIPWQIKAMYGMLSDSVSIYGLRRTPYCIGAGILGTISALFLWLLGAGVNLSSILLVFANLSIASPDVMIDATAAEKAKIHPKLTADLQALCWGSLYFCSFFAEMATGLLVDPKVLGPQHLFGVFIITSCANLLPSSFGWLGEKRLEQQRRYAALSETEQDTTLSVGINPLHNSAQSSQTSTTIITTATNSTQISKHINEKDKQIRKLIFFAAVSTCSASVAIGLVQMFYSGPDSTAVEGGITVALGSVLALALYYILYRVSPPLAGTAVYIFLSGAFQPLTDVIFDWSHDDGEKNGNCAKHCDQDDDNCGWAQQRNYPCISSQIYGTVRALAQLFGFVGVVIFNSFFKRWAYQKIYFLGQTVYFAVNLLDLVWVSRLNLRLGISDKMFLLGADIITPIVSKLHVMPMFILAARLCPPNVEGTVFALLMSLSNFGNVVGSYNGAGLLSIFGGVHEPEFRHLTSFVFVRTLIFLVPIFIIPCLIPKGAPDDDTIFHEQSPTEQNRQSSTTTSSEIELAPYSVIKKGSDETSESTPSSSVTERIEGEESKIAQTHEEDYDEFDLEVAADVVLL</sequence>
<keyword evidence="5 8" id="KW-1133">Transmembrane helix</keyword>
<dbReference type="AlphaFoldDB" id="A0A7S3JUW7"/>
<keyword evidence="4 8" id="KW-0812">Transmembrane</keyword>
<proteinExistence type="inferred from homology"/>
<evidence type="ECO:0000313" key="9">
    <source>
        <dbReference type="EMBL" id="CAE0365760.1"/>
    </source>
</evidence>
<feature type="transmembrane region" description="Helical" evidence="8">
    <location>
        <begin position="160"/>
        <end position="180"/>
    </location>
</feature>
<keyword evidence="3" id="KW-0813">Transport</keyword>
<evidence type="ECO:0000256" key="6">
    <source>
        <dbReference type="ARBA" id="ARBA00023136"/>
    </source>
</evidence>
<dbReference type="PANTHER" id="PTHR31585:SF6">
    <property type="entry name" value="FOLATE-BIOPTERIN TRANSPORTER 2-RELATED"/>
    <property type="match status" value="1"/>
</dbReference>
<comment type="similarity">
    <text evidence="2">Belongs to the major facilitator superfamily. Folate-biopterin transporter (TC 2.A.71) family.</text>
</comment>
<reference evidence="9" key="1">
    <citation type="submission" date="2021-01" db="EMBL/GenBank/DDBJ databases">
        <authorList>
            <person name="Corre E."/>
            <person name="Pelletier E."/>
            <person name="Niang G."/>
            <person name="Scheremetjew M."/>
            <person name="Finn R."/>
            <person name="Kale V."/>
            <person name="Holt S."/>
            <person name="Cochrane G."/>
            <person name="Meng A."/>
            <person name="Brown T."/>
            <person name="Cohen L."/>
        </authorList>
    </citation>
    <scope>NUCLEOTIDE SEQUENCE</scope>
    <source>
        <strain evidence="9">CCMP1510</strain>
    </source>
</reference>
<dbReference type="EMBL" id="HBIJ01009255">
    <property type="protein sequence ID" value="CAE0365760.1"/>
    <property type="molecule type" value="Transcribed_RNA"/>
</dbReference>
<feature type="transmembrane region" description="Helical" evidence="8">
    <location>
        <begin position="306"/>
        <end position="328"/>
    </location>
</feature>
<comment type="subcellular location">
    <subcellularLocation>
        <location evidence="1">Membrane</location>
        <topology evidence="1">Multi-pass membrane protein</topology>
    </subcellularLocation>
</comment>
<dbReference type="PANTHER" id="PTHR31585">
    <property type="entry name" value="FOLATE-BIOPTERIN TRANSPORTER 1, CHLOROPLASTIC"/>
    <property type="match status" value="1"/>
</dbReference>
<evidence type="ECO:0000256" key="7">
    <source>
        <dbReference type="SAM" id="MobiDB-lite"/>
    </source>
</evidence>
<evidence type="ECO:0000256" key="8">
    <source>
        <dbReference type="SAM" id="Phobius"/>
    </source>
</evidence>
<evidence type="ECO:0000256" key="3">
    <source>
        <dbReference type="ARBA" id="ARBA00022448"/>
    </source>
</evidence>
<evidence type="ECO:0000256" key="1">
    <source>
        <dbReference type="ARBA" id="ARBA00004141"/>
    </source>
</evidence>